<evidence type="ECO:0000256" key="9">
    <source>
        <dbReference type="HAMAP-Rule" id="MF_01552"/>
    </source>
</evidence>
<feature type="binding site" evidence="9">
    <location>
        <position position="279"/>
    </location>
    <ligand>
        <name>Mg(2+)</name>
        <dbReference type="ChEBI" id="CHEBI:18420"/>
        <label>1</label>
    </ligand>
</feature>
<sequence>MKLLMLCREPRLYSCQRLQQAAASGGHQMDIFDPNRCLLKLSVNPPHFQLYYQANRNADPILLDKYDAVLPRFGTSSTKMGCAVLQHFAAQRIYCLNHANAFALARDKWQSLQLLLQNGIPVPSSFLSGCEFTAENAVRTATKSAVQNNVEQAESSLILKTLSGSQGIGVMLTEKPQSAVSLLETLTQAQISVLLQDFIAEADGADIRCFVIGEQVVATMQRKGQSGEFRANCHRGGVTEKIQLTQQEKQIAINATKAIGLDVAGVDLIRSKQGVLVLEVNASPGLEMIEKTSGIDIATQMISFIERKVTESVNIL</sequence>
<dbReference type="InterPro" id="IPR013815">
    <property type="entry name" value="ATP_grasp_subdomain_1"/>
</dbReference>
<dbReference type="GO" id="GO:0016874">
    <property type="term" value="F:ligase activity"/>
    <property type="evidence" value="ECO:0007669"/>
    <property type="project" value="UniProtKB-KW"/>
</dbReference>
<feature type="binding site" evidence="9">
    <location>
        <position position="281"/>
    </location>
    <ligand>
        <name>Mg(2+)</name>
        <dbReference type="ChEBI" id="CHEBI:18420"/>
        <label>2</label>
    </ligand>
</feature>
<dbReference type="Pfam" id="PF08443">
    <property type="entry name" value="RimK"/>
    <property type="match status" value="1"/>
</dbReference>
<proteinExistence type="inferred from homology"/>
<dbReference type="InterPro" id="IPR023533">
    <property type="entry name" value="RimK"/>
</dbReference>
<evidence type="ECO:0000256" key="1">
    <source>
        <dbReference type="ARBA" id="ARBA00001936"/>
    </source>
</evidence>
<dbReference type="RefSeq" id="WP_380818489.1">
    <property type="nucleotide sequence ID" value="NZ_JBHTJN010000004.1"/>
</dbReference>
<evidence type="ECO:0000256" key="8">
    <source>
        <dbReference type="ARBA" id="ARBA00023211"/>
    </source>
</evidence>
<feature type="binding site" evidence="9">
    <location>
        <position position="279"/>
    </location>
    <ligand>
        <name>Mn(2+)</name>
        <dbReference type="ChEBI" id="CHEBI:29035"/>
        <label>1</label>
    </ligand>
</feature>
<dbReference type="EC" id="6.3.2.-" evidence="9"/>
<dbReference type="HAMAP" id="MF_01552">
    <property type="entry name" value="RimK"/>
    <property type="match status" value="1"/>
</dbReference>
<keyword evidence="12" id="KW-1185">Reference proteome</keyword>
<dbReference type="PROSITE" id="PS50975">
    <property type="entry name" value="ATP_GRASP"/>
    <property type="match status" value="1"/>
</dbReference>
<keyword evidence="6 9" id="KW-0460">Magnesium</keyword>
<keyword evidence="8 9" id="KW-0464">Manganese</keyword>
<dbReference type="InterPro" id="IPR011761">
    <property type="entry name" value="ATP-grasp"/>
</dbReference>
<keyword evidence="4 9" id="KW-0547">Nucleotide-binding</keyword>
<evidence type="ECO:0000256" key="4">
    <source>
        <dbReference type="ARBA" id="ARBA00022741"/>
    </source>
</evidence>
<comment type="cofactor">
    <cofactor evidence="9">
        <name>Mg(2+)</name>
        <dbReference type="ChEBI" id="CHEBI:18420"/>
    </cofactor>
    <cofactor evidence="9">
        <name>Mn(2+)</name>
        <dbReference type="ChEBI" id="CHEBI:29035"/>
    </cofactor>
    <text evidence="9">Binds 2 magnesium or manganese ions per subunit.</text>
</comment>
<dbReference type="Pfam" id="PF18030">
    <property type="entry name" value="Rimk_N"/>
    <property type="match status" value="1"/>
</dbReference>
<evidence type="ECO:0000313" key="12">
    <source>
        <dbReference type="Proteomes" id="UP001596996"/>
    </source>
</evidence>
<keyword evidence="3 9" id="KW-0479">Metal-binding</keyword>
<reference evidence="12" key="1">
    <citation type="journal article" date="2019" name="Int. J. Syst. Evol. Microbiol.">
        <title>The Global Catalogue of Microorganisms (GCM) 10K type strain sequencing project: providing services to taxonomists for standard genome sequencing and annotation.</title>
        <authorList>
            <consortium name="The Broad Institute Genomics Platform"/>
            <consortium name="The Broad Institute Genome Sequencing Center for Infectious Disease"/>
            <person name="Wu L."/>
            <person name="Ma J."/>
        </authorList>
    </citation>
    <scope>NUCLEOTIDE SEQUENCE [LARGE SCALE GENOMIC DNA]</scope>
    <source>
        <strain evidence="12">CCUG 61707</strain>
    </source>
</reference>
<evidence type="ECO:0000256" key="2">
    <source>
        <dbReference type="ARBA" id="ARBA00022598"/>
    </source>
</evidence>
<feature type="binding site" evidence="9">
    <location>
        <position position="160"/>
    </location>
    <ligand>
        <name>ATP</name>
        <dbReference type="ChEBI" id="CHEBI:30616"/>
    </ligand>
</feature>
<evidence type="ECO:0000256" key="3">
    <source>
        <dbReference type="ARBA" id="ARBA00022723"/>
    </source>
</evidence>
<name>A0ABW3I6M0_9PAST</name>
<keyword evidence="2 9" id="KW-0436">Ligase</keyword>
<feature type="domain" description="ATP-grasp" evidence="10">
    <location>
        <begin position="112"/>
        <end position="306"/>
    </location>
</feature>
<evidence type="ECO:0000256" key="5">
    <source>
        <dbReference type="ARBA" id="ARBA00022840"/>
    </source>
</evidence>
<feature type="binding site" evidence="9">
    <location>
        <position position="279"/>
    </location>
    <ligand>
        <name>Mg(2+)</name>
        <dbReference type="ChEBI" id="CHEBI:18420"/>
        <label>2</label>
    </ligand>
</feature>
<organism evidence="11 12">
    <name type="scientific">Seminibacterium arietis</name>
    <dbReference type="NCBI Taxonomy" id="1173502"/>
    <lineage>
        <taxon>Bacteria</taxon>
        <taxon>Pseudomonadati</taxon>
        <taxon>Pseudomonadota</taxon>
        <taxon>Gammaproteobacteria</taxon>
        <taxon>Pasteurellales</taxon>
        <taxon>Pasteurellaceae</taxon>
        <taxon>Seminibacterium</taxon>
    </lineage>
</organism>
<feature type="binding site" evidence="9">
    <location>
        <position position="279"/>
    </location>
    <ligand>
        <name>Mn(2+)</name>
        <dbReference type="ChEBI" id="CHEBI:29035"/>
        <label>2</label>
    </ligand>
</feature>
<keyword evidence="5 9" id="KW-0067">ATP-binding</keyword>
<comment type="cofactor">
    <cofactor evidence="1">
        <name>Mn(2+)</name>
        <dbReference type="ChEBI" id="CHEBI:29035"/>
    </cofactor>
</comment>
<dbReference type="InterPro" id="IPR013651">
    <property type="entry name" value="ATP-grasp_RimK-type"/>
</dbReference>
<evidence type="ECO:0000256" key="7">
    <source>
        <dbReference type="ARBA" id="ARBA00022917"/>
    </source>
</evidence>
<feature type="binding site" evidence="9">
    <location>
        <position position="281"/>
    </location>
    <ligand>
        <name>Mn(2+)</name>
        <dbReference type="ChEBI" id="CHEBI:29035"/>
        <label>2</label>
    </ligand>
</feature>
<dbReference type="EMBL" id="JBHTJN010000004">
    <property type="protein sequence ID" value="MFD0965571.1"/>
    <property type="molecule type" value="Genomic_DNA"/>
</dbReference>
<dbReference type="PANTHER" id="PTHR21621:SF7">
    <property type="entry name" value="RIBOSOMAL PROTEIN BS6--L-GLUTAMATE LIGASE"/>
    <property type="match status" value="1"/>
</dbReference>
<gene>
    <name evidence="9" type="primary">rimK</name>
    <name evidence="11" type="ORF">ACFQ02_01650</name>
</gene>
<dbReference type="NCBIfam" id="TIGR00768">
    <property type="entry name" value="rimK_fam"/>
    <property type="match status" value="1"/>
</dbReference>
<dbReference type="SUPFAM" id="SSF56059">
    <property type="entry name" value="Glutathione synthetase ATP-binding domain-like"/>
    <property type="match status" value="1"/>
</dbReference>
<evidence type="ECO:0000256" key="6">
    <source>
        <dbReference type="ARBA" id="ARBA00022842"/>
    </source>
</evidence>
<dbReference type="PANTHER" id="PTHR21621">
    <property type="entry name" value="RIBOSOMAL PROTEIN S6 MODIFICATION PROTEIN"/>
    <property type="match status" value="1"/>
</dbReference>
<dbReference type="Gene3D" id="3.40.50.20">
    <property type="match status" value="1"/>
</dbReference>
<dbReference type="Gene3D" id="3.30.470.20">
    <property type="entry name" value="ATP-grasp fold, B domain"/>
    <property type="match status" value="1"/>
</dbReference>
<protein>
    <recommendedName>
        <fullName evidence="9">Probable alpha-L-glutamate ligase</fullName>
        <ecNumber evidence="9">6.3.2.-</ecNumber>
    </recommendedName>
</protein>
<dbReference type="Proteomes" id="UP001596996">
    <property type="component" value="Unassembled WGS sequence"/>
</dbReference>
<feature type="binding site" evidence="9">
    <location>
        <begin position="230"/>
        <end position="232"/>
    </location>
    <ligand>
        <name>ATP</name>
        <dbReference type="ChEBI" id="CHEBI:30616"/>
    </ligand>
</feature>
<dbReference type="InterPro" id="IPR041107">
    <property type="entry name" value="Rimk_N"/>
</dbReference>
<feature type="binding site" evidence="9">
    <location>
        <position position="206"/>
    </location>
    <ligand>
        <name>ATP</name>
        <dbReference type="ChEBI" id="CHEBI:30616"/>
    </ligand>
</feature>
<keyword evidence="7 9" id="KW-0648">Protein biosynthesis</keyword>
<dbReference type="InterPro" id="IPR004666">
    <property type="entry name" value="Rp_bS6_RimK/Lys_biosynth_LsyX"/>
</dbReference>
<feature type="binding site" evidence="9">
    <location>
        <begin position="197"/>
        <end position="198"/>
    </location>
    <ligand>
        <name>ATP</name>
        <dbReference type="ChEBI" id="CHEBI:30616"/>
    </ligand>
</feature>
<feature type="binding site" evidence="9">
    <location>
        <position position="267"/>
    </location>
    <ligand>
        <name>Mn(2+)</name>
        <dbReference type="ChEBI" id="CHEBI:29035"/>
        <label>1</label>
    </ligand>
</feature>
<evidence type="ECO:0000259" key="10">
    <source>
        <dbReference type="PROSITE" id="PS50975"/>
    </source>
</evidence>
<dbReference type="Gene3D" id="3.30.1490.20">
    <property type="entry name" value="ATP-grasp fold, A domain"/>
    <property type="match status" value="1"/>
</dbReference>
<feature type="binding site" evidence="9">
    <location>
        <position position="267"/>
    </location>
    <ligand>
        <name>Mg(2+)</name>
        <dbReference type="ChEBI" id="CHEBI:18420"/>
        <label>1</label>
    </ligand>
</feature>
<accession>A0ABW3I6M0</accession>
<evidence type="ECO:0000313" key="11">
    <source>
        <dbReference type="EMBL" id="MFD0965571.1"/>
    </source>
</evidence>
<comment type="similarity">
    <text evidence="9">Belongs to the RimK family.</text>
</comment>
<comment type="caution">
    <text evidence="11">The sequence shown here is derived from an EMBL/GenBank/DDBJ whole genome shotgun (WGS) entry which is preliminary data.</text>
</comment>